<protein>
    <submittedName>
        <fullName evidence="2">Uncharacterized protein</fullName>
    </submittedName>
</protein>
<organism evidence="2 3">
    <name type="scientific">Streptomyces paradoxus</name>
    <dbReference type="NCBI Taxonomy" id="66375"/>
    <lineage>
        <taxon>Bacteria</taxon>
        <taxon>Bacillati</taxon>
        <taxon>Actinomycetota</taxon>
        <taxon>Actinomycetes</taxon>
        <taxon>Kitasatosporales</taxon>
        <taxon>Streptomycetaceae</taxon>
        <taxon>Streptomyces</taxon>
    </lineage>
</organism>
<feature type="region of interest" description="Disordered" evidence="1">
    <location>
        <begin position="1"/>
        <end position="35"/>
    </location>
</feature>
<accession>A0A7W9THU4</accession>
<reference evidence="2 3" key="1">
    <citation type="submission" date="2020-08" db="EMBL/GenBank/DDBJ databases">
        <title>Genomic Encyclopedia of Type Strains, Phase IV (KMG-IV): sequencing the most valuable type-strain genomes for metagenomic binning, comparative biology and taxonomic classification.</title>
        <authorList>
            <person name="Goeker M."/>
        </authorList>
    </citation>
    <scope>NUCLEOTIDE SEQUENCE [LARGE SCALE GENOMIC DNA]</scope>
    <source>
        <strain evidence="2 3">DSM 43350</strain>
    </source>
</reference>
<evidence type="ECO:0000313" key="3">
    <source>
        <dbReference type="Proteomes" id="UP000591537"/>
    </source>
</evidence>
<evidence type="ECO:0000256" key="1">
    <source>
        <dbReference type="SAM" id="MobiDB-lite"/>
    </source>
</evidence>
<keyword evidence="3" id="KW-1185">Reference proteome</keyword>
<feature type="compositionally biased region" description="Basic residues" evidence="1">
    <location>
        <begin position="1"/>
        <end position="15"/>
    </location>
</feature>
<comment type="caution">
    <text evidence="2">The sequence shown here is derived from an EMBL/GenBank/DDBJ whole genome shotgun (WGS) entry which is preliminary data.</text>
</comment>
<dbReference type="Proteomes" id="UP000591537">
    <property type="component" value="Unassembled WGS sequence"/>
</dbReference>
<sequence>MPVPRLRRRIGRPRPQRPGPCYPHRPDRLPGAWSR</sequence>
<gene>
    <name evidence="2" type="ORF">HNR57_006961</name>
</gene>
<dbReference type="AlphaFoldDB" id="A0A7W9THU4"/>
<name>A0A7W9THU4_9ACTN</name>
<proteinExistence type="predicted"/>
<evidence type="ECO:0000313" key="2">
    <source>
        <dbReference type="EMBL" id="MBB6081010.1"/>
    </source>
</evidence>
<dbReference type="EMBL" id="JACHGV010000015">
    <property type="protein sequence ID" value="MBB6081010.1"/>
    <property type="molecule type" value="Genomic_DNA"/>
</dbReference>